<keyword evidence="1" id="KW-1133">Transmembrane helix</keyword>
<protein>
    <submittedName>
        <fullName evidence="2">Uncharacterized protein</fullName>
    </submittedName>
</protein>
<reference evidence="2 3" key="1">
    <citation type="journal article" date="2016" name="Appl. Environ. Microbiol.">
        <title>Whole genome relationships among Francisella bacteria of diverse origin define new species and provide specific regions for detection.</title>
        <authorList>
            <person name="Challacombe J.F."/>
            <person name="Petersen J.M."/>
            <person name="Gallegos-Graves V."/>
            <person name="Hodge D."/>
            <person name="Pillai S."/>
            <person name="Kuske C.R."/>
        </authorList>
    </citation>
    <scope>NUCLEOTIDE SEQUENCE [LARGE SCALE GENOMIC DNA]</scope>
    <source>
        <strain evidence="3">TX07-7310</strain>
    </source>
</reference>
<dbReference type="STRING" id="573570.F7310_06380"/>
<dbReference type="EMBL" id="CP016796">
    <property type="protein sequence ID" value="API87004.1"/>
    <property type="molecule type" value="Genomic_DNA"/>
</dbReference>
<dbReference type="KEGG" id="frx:F7310_06380"/>
<feature type="transmembrane region" description="Helical" evidence="1">
    <location>
        <begin position="19"/>
        <end position="37"/>
    </location>
</feature>
<dbReference type="AlphaFoldDB" id="A0A1L4BT55"/>
<keyword evidence="1" id="KW-0472">Membrane</keyword>
<evidence type="ECO:0000313" key="3">
    <source>
        <dbReference type="Proteomes" id="UP000184222"/>
    </source>
</evidence>
<evidence type="ECO:0000313" key="2">
    <source>
        <dbReference type="EMBL" id="API87004.1"/>
    </source>
</evidence>
<gene>
    <name evidence="2" type="ORF">F7310_06380</name>
</gene>
<feature type="transmembrane region" description="Helical" evidence="1">
    <location>
        <begin position="43"/>
        <end position="65"/>
    </location>
</feature>
<name>A0A1L4BT55_9GAMM</name>
<organism evidence="2 3">
    <name type="scientific">Francisella uliginis</name>
    <dbReference type="NCBI Taxonomy" id="573570"/>
    <lineage>
        <taxon>Bacteria</taxon>
        <taxon>Pseudomonadati</taxon>
        <taxon>Pseudomonadota</taxon>
        <taxon>Gammaproteobacteria</taxon>
        <taxon>Thiotrichales</taxon>
        <taxon>Francisellaceae</taxon>
        <taxon>Francisella</taxon>
    </lineage>
</organism>
<proteinExistence type="predicted"/>
<keyword evidence="1" id="KW-0812">Transmembrane</keyword>
<keyword evidence="3" id="KW-1185">Reference proteome</keyword>
<feature type="transmembrane region" description="Helical" evidence="1">
    <location>
        <begin position="77"/>
        <end position="104"/>
    </location>
</feature>
<feature type="transmembrane region" description="Helical" evidence="1">
    <location>
        <begin position="124"/>
        <end position="144"/>
    </location>
</feature>
<evidence type="ECO:0000256" key="1">
    <source>
        <dbReference type="SAM" id="Phobius"/>
    </source>
</evidence>
<sequence>MVSYDEIKKEIIPFIKSRIVRVVIYLTIFTIVLGLYFKQYNYMFFIIYSILSFGVLFLIIVFLFLCQHLITDKNNFIIFIQGSIYLLIVGVISYLLFPYINTYIKSGSVSFDFHRLIIGQYKSLLYLLILTVGLDLSYIFIGNYRDKELQKQKHMKLLGKEAYDFYKNL</sequence>
<dbReference type="Proteomes" id="UP000184222">
    <property type="component" value="Chromosome"/>
</dbReference>
<accession>A0A1L4BT55</accession>